<proteinExistence type="predicted"/>
<dbReference type="AlphaFoldDB" id="A0AAI8C631"/>
<dbReference type="KEGG" id="mod:AS202_11805"/>
<evidence type="ECO:0000313" key="3">
    <source>
        <dbReference type="Proteomes" id="UP000069030"/>
    </source>
</evidence>
<dbReference type="RefSeq" id="WP_058699484.1">
    <property type="nucleotide sequence ID" value="NZ_CP013690.1"/>
</dbReference>
<feature type="signal peptide" evidence="1">
    <location>
        <begin position="1"/>
        <end position="19"/>
    </location>
</feature>
<evidence type="ECO:0000256" key="1">
    <source>
        <dbReference type="SAM" id="SignalP"/>
    </source>
</evidence>
<keyword evidence="1" id="KW-0732">Signal</keyword>
<evidence type="ECO:0000313" key="2">
    <source>
        <dbReference type="EMBL" id="ALU26787.1"/>
    </source>
</evidence>
<dbReference type="Proteomes" id="UP000069030">
    <property type="component" value="Chromosome"/>
</dbReference>
<dbReference type="PROSITE" id="PS51257">
    <property type="entry name" value="PROKAR_LIPOPROTEIN"/>
    <property type="match status" value="1"/>
</dbReference>
<name>A0AAI8C631_9FLAO</name>
<evidence type="ECO:0008006" key="4">
    <source>
        <dbReference type="Google" id="ProtNLM"/>
    </source>
</evidence>
<protein>
    <recommendedName>
        <fullName evidence="4">DUF4397 domain-containing protein</fullName>
    </recommendedName>
</protein>
<dbReference type="GeneID" id="66975396"/>
<reference evidence="2 3" key="1">
    <citation type="journal article" date="2016" name="J. Zhejiang Univ. Sci. B">
        <title>Antibiotic resistance mechanisms of Myroides sp.</title>
        <authorList>
            <person name="Hu S."/>
            <person name="Yuan S."/>
            <person name="Qu H."/>
            <person name="Jiang T."/>
            <person name="Zhou Y."/>
            <person name="Wang M."/>
            <person name="Ming D."/>
        </authorList>
    </citation>
    <scope>NUCLEOTIDE SEQUENCE [LARGE SCALE GENOMIC DNA]</scope>
    <source>
        <strain evidence="2 3">PR63039</strain>
    </source>
</reference>
<accession>A0AAI8C631</accession>
<organism evidence="2 3">
    <name type="scientific">Myroides odoratimimus</name>
    <dbReference type="NCBI Taxonomy" id="76832"/>
    <lineage>
        <taxon>Bacteria</taxon>
        <taxon>Pseudomonadati</taxon>
        <taxon>Bacteroidota</taxon>
        <taxon>Flavobacteriia</taxon>
        <taxon>Flavobacteriales</taxon>
        <taxon>Flavobacteriaceae</taxon>
        <taxon>Myroides</taxon>
    </lineage>
</organism>
<gene>
    <name evidence="2" type="ORF">AS202_11805</name>
</gene>
<sequence length="240" mass="26841">MKRVLSLLTVLLLSFAVFSCSSDDDYIDLSEHAGGFTMVNAYESEDALIYVADGRPIQSPYYPLFYQSVGYVNLWQGNRLIDIYGGNKVKPITTTTKKITSGQFYTSFIGGNESKVIHFITEDNVKKATPLNEVKQSGVRFFNLSSDNVVATVQFNDKTVVKEFENRVQDSETTALKTQEFNALDSNTYAITIKDKDGKVLATRKDVVFKPSQFYSIILIGAKDNAKKPYYIGVVNQAVK</sequence>
<dbReference type="EMBL" id="CP013690">
    <property type="protein sequence ID" value="ALU26787.1"/>
    <property type="molecule type" value="Genomic_DNA"/>
</dbReference>
<feature type="chain" id="PRO_5042557141" description="DUF4397 domain-containing protein" evidence="1">
    <location>
        <begin position="20"/>
        <end position="240"/>
    </location>
</feature>